<name>A0A0D2GD51_9BACT</name>
<dbReference type="PANTHER" id="PTHR30160">
    <property type="entry name" value="TETRAACYLDISACCHARIDE 4'-KINASE-RELATED"/>
    <property type="match status" value="1"/>
</dbReference>
<dbReference type="InterPro" id="IPR002201">
    <property type="entry name" value="Glyco_trans_9"/>
</dbReference>
<dbReference type="GO" id="GO:0005829">
    <property type="term" value="C:cytosol"/>
    <property type="evidence" value="ECO:0007669"/>
    <property type="project" value="TreeGrafter"/>
</dbReference>
<keyword evidence="4" id="KW-1185">Reference proteome</keyword>
<evidence type="ECO:0000313" key="3">
    <source>
        <dbReference type="EMBL" id="KIX12887.1"/>
    </source>
</evidence>
<protein>
    <submittedName>
        <fullName evidence="3">Heptosyltransferase</fullName>
    </submittedName>
</protein>
<proteinExistence type="predicted"/>
<dbReference type="AlphaFoldDB" id="A0A0D2GD51"/>
<dbReference type="CDD" id="cd03789">
    <property type="entry name" value="GT9_LPS_heptosyltransferase"/>
    <property type="match status" value="1"/>
</dbReference>
<accession>A0A0D2GD51</accession>
<dbReference type="OrthoDB" id="9760688at2"/>
<comment type="caution">
    <text evidence="3">The sequence shown here is derived from an EMBL/GenBank/DDBJ whole genome shotgun (WGS) entry which is preliminary data.</text>
</comment>
<dbReference type="GO" id="GO:0008713">
    <property type="term" value="F:ADP-heptose-lipopolysaccharide heptosyltransferase activity"/>
    <property type="evidence" value="ECO:0007669"/>
    <property type="project" value="TreeGrafter"/>
</dbReference>
<keyword evidence="2 3" id="KW-0808">Transferase</keyword>
<dbReference type="GO" id="GO:0009244">
    <property type="term" value="P:lipopolysaccharide core region biosynthetic process"/>
    <property type="evidence" value="ECO:0007669"/>
    <property type="project" value="TreeGrafter"/>
</dbReference>
<dbReference type="Pfam" id="PF01075">
    <property type="entry name" value="Glyco_transf_9"/>
    <property type="match status" value="1"/>
</dbReference>
<evidence type="ECO:0000313" key="4">
    <source>
        <dbReference type="Proteomes" id="UP000032233"/>
    </source>
</evidence>
<dbReference type="Proteomes" id="UP000032233">
    <property type="component" value="Unassembled WGS sequence"/>
</dbReference>
<evidence type="ECO:0000256" key="2">
    <source>
        <dbReference type="ARBA" id="ARBA00022679"/>
    </source>
</evidence>
<keyword evidence="1" id="KW-0328">Glycosyltransferase</keyword>
<dbReference type="STRING" id="1429043.X474_16495"/>
<dbReference type="SUPFAM" id="SSF53756">
    <property type="entry name" value="UDP-Glycosyltransferase/glycogen phosphorylase"/>
    <property type="match status" value="1"/>
</dbReference>
<dbReference type="FunCoup" id="A0A0D2GD51">
    <property type="interactions" value="85"/>
</dbReference>
<dbReference type="Gene3D" id="3.40.50.2000">
    <property type="entry name" value="Glycogen Phosphorylase B"/>
    <property type="match status" value="2"/>
</dbReference>
<dbReference type="RefSeq" id="WP_044349976.1">
    <property type="nucleotide sequence ID" value="NZ_AZAC01000021.1"/>
</dbReference>
<dbReference type="InterPro" id="IPR011916">
    <property type="entry name" value="LipoPS_heptosylTferase-III"/>
</dbReference>
<evidence type="ECO:0000256" key="1">
    <source>
        <dbReference type="ARBA" id="ARBA00022676"/>
    </source>
</evidence>
<reference evidence="3 4" key="1">
    <citation type="submission" date="2013-11" db="EMBL/GenBank/DDBJ databases">
        <title>Metagenomic analysis of a methanogenic consortium involved in long chain n-alkane degradation.</title>
        <authorList>
            <person name="Davidova I.A."/>
            <person name="Callaghan A.V."/>
            <person name="Wawrik B."/>
            <person name="Pruitt S."/>
            <person name="Marks C."/>
            <person name="Duncan K.E."/>
            <person name="Suflita J.M."/>
        </authorList>
    </citation>
    <scope>NUCLEOTIDE SEQUENCE [LARGE SCALE GENOMIC DNA]</scope>
    <source>
        <strain evidence="3 4">SPR</strain>
    </source>
</reference>
<dbReference type="InParanoid" id="A0A0D2GD51"/>
<dbReference type="NCBIfam" id="TIGR02201">
    <property type="entry name" value="heptsyl_trn_III"/>
    <property type="match status" value="1"/>
</dbReference>
<dbReference type="PANTHER" id="PTHR30160:SF1">
    <property type="entry name" value="LIPOPOLYSACCHARIDE 1,2-N-ACETYLGLUCOSAMINETRANSFERASE-RELATED"/>
    <property type="match status" value="1"/>
</dbReference>
<gene>
    <name evidence="3" type="ORF">X474_16495</name>
</gene>
<dbReference type="EMBL" id="AZAC01000021">
    <property type="protein sequence ID" value="KIX12887.1"/>
    <property type="molecule type" value="Genomic_DNA"/>
</dbReference>
<sequence>MEIPAGSNPKNALVIKLGHIGDVLVTTPVLTALKERFPGLAITMVVNQGTEAMVRYSPLVDHLVTLERKASENGNLLAARLRMIKELRKRRYDLSMELSGGDRGAFLSLISSARLRVGFEPKKKHIRSRAFHVLVNSRGTQNHVVETFLRQPRELGLHPKDLGLKFEPGSVAQARADEILSQNNLEPGGFALVHPTSRWMFKTWTAEGNAKVIEYLEKLGLPVVLTCAPDKVELDFAHQILKCMKKPPFLNLAGKVDLYLLGALIKRARLFFGVDSAPMHMAAGLNTPVVVLFGPSGEKMWGPWQVPSEVVTLDMDCRPCGRDGCQGSKVSRCLTEMPPEMVIRAVDRLLERT</sequence>
<organism evidence="3 4">
    <name type="scientific">Dethiosulfatarculus sandiegensis</name>
    <dbReference type="NCBI Taxonomy" id="1429043"/>
    <lineage>
        <taxon>Bacteria</taxon>
        <taxon>Pseudomonadati</taxon>
        <taxon>Thermodesulfobacteriota</taxon>
        <taxon>Desulfarculia</taxon>
        <taxon>Desulfarculales</taxon>
        <taxon>Desulfarculaceae</taxon>
        <taxon>Dethiosulfatarculus</taxon>
    </lineage>
</organism>
<dbReference type="PATRIC" id="fig|1429043.3.peg.3497"/>
<dbReference type="InterPro" id="IPR051199">
    <property type="entry name" value="LPS_LOS_Heptosyltrfase"/>
</dbReference>